<reference evidence="4 5" key="1">
    <citation type="journal article" date="2024" name="Plant J.">
        <title>Genome sequences and population genomics reveal climatic adaptation and genomic divergence between two closely related sweetgum species.</title>
        <authorList>
            <person name="Xu W.Q."/>
            <person name="Ren C.Q."/>
            <person name="Zhang X.Y."/>
            <person name="Comes H.P."/>
            <person name="Liu X.H."/>
            <person name="Li Y.G."/>
            <person name="Kettle C.J."/>
            <person name="Jalonen R."/>
            <person name="Gaisberger H."/>
            <person name="Ma Y.Z."/>
            <person name="Qiu Y.X."/>
        </authorList>
    </citation>
    <scope>NUCLEOTIDE SEQUENCE [LARGE SCALE GENOMIC DNA]</scope>
    <source>
        <strain evidence="4">Hangzhou</strain>
    </source>
</reference>
<dbReference type="SUPFAM" id="SSF49503">
    <property type="entry name" value="Cupredoxins"/>
    <property type="match status" value="1"/>
</dbReference>
<reference evidence="4" key="2">
    <citation type="submission" date="2024-04" db="EMBL/GenBank/DDBJ databases">
        <authorList>
            <person name="Xu W."/>
            <person name="Ren C."/>
        </authorList>
    </citation>
    <scope>NUCLEOTIDE SEQUENCE</scope>
    <source>
        <strain evidence="4">Hangzhou</strain>
        <tissue evidence="4">Leaves</tissue>
    </source>
</reference>
<comment type="caution">
    <text evidence="4">The sequence shown here is derived from an EMBL/GenBank/DDBJ whole genome shotgun (WGS) entry which is preliminary data.</text>
</comment>
<dbReference type="GO" id="GO:0009055">
    <property type="term" value="F:electron transfer activity"/>
    <property type="evidence" value="ECO:0007669"/>
    <property type="project" value="InterPro"/>
</dbReference>
<gene>
    <name evidence="3" type="ORF">L1049_017109</name>
    <name evidence="4" type="ORF">L1049_017400</name>
</gene>
<keyword evidence="1" id="KW-0732">Signal</keyword>
<dbReference type="InterPro" id="IPR003245">
    <property type="entry name" value="Phytocyanin_dom"/>
</dbReference>
<dbReference type="EMBL" id="JBBPBK010000003">
    <property type="protein sequence ID" value="KAK9288929.1"/>
    <property type="molecule type" value="Genomic_DNA"/>
</dbReference>
<feature type="signal peptide" evidence="1">
    <location>
        <begin position="1"/>
        <end position="24"/>
    </location>
</feature>
<dbReference type="InterPro" id="IPR039391">
    <property type="entry name" value="Phytocyanin-like"/>
</dbReference>
<dbReference type="PANTHER" id="PTHR33021:SF189">
    <property type="entry name" value="CUCUMBER PEELING CUPREDOXIN-LIKE"/>
    <property type="match status" value="1"/>
</dbReference>
<dbReference type="InterPro" id="IPR008972">
    <property type="entry name" value="Cupredoxin"/>
</dbReference>
<dbReference type="AlphaFoldDB" id="A0AAP0S331"/>
<sequence length="96" mass="10123">MGKSVFMLLLIGVVAAVMLQCAAAQTVHVVGWVIPPAFNFTTNEENVLEVSKASYDACSSTNPIGTTITNGPANITLTSAGEHYYICTFGQHCLNG</sequence>
<accession>A0AAP0S331</accession>
<dbReference type="Gene3D" id="2.60.40.420">
    <property type="entry name" value="Cupredoxins - blue copper proteins"/>
    <property type="match status" value="1"/>
</dbReference>
<feature type="chain" id="PRO_5044711532" description="Phytocyanin domain-containing protein" evidence="1">
    <location>
        <begin position="25"/>
        <end position="96"/>
    </location>
</feature>
<organism evidence="4 5">
    <name type="scientific">Liquidambar formosana</name>
    <name type="common">Formosan gum</name>
    <dbReference type="NCBI Taxonomy" id="63359"/>
    <lineage>
        <taxon>Eukaryota</taxon>
        <taxon>Viridiplantae</taxon>
        <taxon>Streptophyta</taxon>
        <taxon>Embryophyta</taxon>
        <taxon>Tracheophyta</taxon>
        <taxon>Spermatophyta</taxon>
        <taxon>Magnoliopsida</taxon>
        <taxon>eudicotyledons</taxon>
        <taxon>Gunneridae</taxon>
        <taxon>Pentapetalae</taxon>
        <taxon>Saxifragales</taxon>
        <taxon>Altingiaceae</taxon>
        <taxon>Liquidambar</taxon>
    </lineage>
</organism>
<name>A0AAP0S331_LIQFO</name>
<dbReference type="PROSITE" id="PS51485">
    <property type="entry name" value="PHYTOCYANIN"/>
    <property type="match status" value="1"/>
</dbReference>
<feature type="domain" description="Phytocyanin" evidence="2">
    <location>
        <begin position="1"/>
        <end position="96"/>
    </location>
</feature>
<evidence type="ECO:0000256" key="1">
    <source>
        <dbReference type="SAM" id="SignalP"/>
    </source>
</evidence>
<evidence type="ECO:0000313" key="3">
    <source>
        <dbReference type="EMBL" id="KAK9288649.1"/>
    </source>
</evidence>
<dbReference type="Pfam" id="PF02298">
    <property type="entry name" value="Cu_bind_like"/>
    <property type="match status" value="1"/>
</dbReference>
<protein>
    <recommendedName>
        <fullName evidence="2">Phytocyanin domain-containing protein</fullName>
    </recommendedName>
</protein>
<dbReference type="EMBL" id="JBBPBK010000003">
    <property type="protein sequence ID" value="KAK9288649.1"/>
    <property type="molecule type" value="Genomic_DNA"/>
</dbReference>
<evidence type="ECO:0000313" key="5">
    <source>
        <dbReference type="Proteomes" id="UP001415857"/>
    </source>
</evidence>
<dbReference type="GO" id="GO:0005886">
    <property type="term" value="C:plasma membrane"/>
    <property type="evidence" value="ECO:0007669"/>
    <property type="project" value="TreeGrafter"/>
</dbReference>
<evidence type="ECO:0000259" key="2">
    <source>
        <dbReference type="PROSITE" id="PS51485"/>
    </source>
</evidence>
<evidence type="ECO:0000313" key="4">
    <source>
        <dbReference type="EMBL" id="KAK9288929.1"/>
    </source>
</evidence>
<proteinExistence type="predicted"/>
<keyword evidence="5" id="KW-1185">Reference proteome</keyword>
<dbReference type="Proteomes" id="UP001415857">
    <property type="component" value="Unassembled WGS sequence"/>
</dbReference>
<dbReference type="PANTHER" id="PTHR33021">
    <property type="entry name" value="BLUE COPPER PROTEIN"/>
    <property type="match status" value="1"/>
</dbReference>